<comment type="catalytic activity">
    <reaction evidence="6">
        <text>Endonucleolytic cleavage of RNA, removing 5'-extranucleotides from tRNA precursor.</text>
        <dbReference type="EC" id="3.1.26.5"/>
    </reaction>
</comment>
<protein>
    <recommendedName>
        <fullName evidence="6 7">Ribonuclease P protein component</fullName>
        <shortName evidence="6">RNase P protein</shortName>
        <shortName evidence="6">RNaseP protein</shortName>
        <ecNumber evidence="6 7">3.1.26.5</ecNumber>
    </recommendedName>
    <alternativeName>
        <fullName evidence="6">Protein C5</fullName>
    </alternativeName>
</protein>
<proteinExistence type="inferred from homology"/>
<evidence type="ECO:0000313" key="8">
    <source>
        <dbReference type="EMBL" id="RWZ79497.1"/>
    </source>
</evidence>
<evidence type="ECO:0000256" key="7">
    <source>
        <dbReference type="NCBIfam" id="TIGR00188"/>
    </source>
</evidence>
<keyword evidence="2 6" id="KW-0540">Nuclease</keyword>
<dbReference type="GO" id="GO:0000049">
    <property type="term" value="F:tRNA binding"/>
    <property type="evidence" value="ECO:0007669"/>
    <property type="project" value="UniProtKB-UniRule"/>
</dbReference>
<evidence type="ECO:0000256" key="3">
    <source>
        <dbReference type="ARBA" id="ARBA00022759"/>
    </source>
</evidence>
<accession>A0A4Q0AJA2</accession>
<evidence type="ECO:0000313" key="9">
    <source>
        <dbReference type="Proteomes" id="UP000289269"/>
    </source>
</evidence>
<evidence type="ECO:0000256" key="6">
    <source>
        <dbReference type="HAMAP-Rule" id="MF_00227"/>
    </source>
</evidence>
<dbReference type="Pfam" id="PF00825">
    <property type="entry name" value="Ribonuclease_P"/>
    <property type="match status" value="1"/>
</dbReference>
<dbReference type="InterPro" id="IPR000100">
    <property type="entry name" value="RNase_P"/>
</dbReference>
<evidence type="ECO:0000256" key="5">
    <source>
        <dbReference type="ARBA" id="ARBA00022884"/>
    </source>
</evidence>
<dbReference type="HAMAP" id="MF_00227">
    <property type="entry name" value="RNase_P"/>
    <property type="match status" value="1"/>
</dbReference>
<dbReference type="PANTHER" id="PTHR33992:SF1">
    <property type="entry name" value="RIBONUCLEASE P PROTEIN COMPONENT"/>
    <property type="match status" value="1"/>
</dbReference>
<dbReference type="GO" id="GO:0001682">
    <property type="term" value="P:tRNA 5'-leader removal"/>
    <property type="evidence" value="ECO:0007669"/>
    <property type="project" value="UniProtKB-UniRule"/>
</dbReference>
<dbReference type="InterPro" id="IPR014721">
    <property type="entry name" value="Ribsml_uS5_D2-typ_fold_subgr"/>
</dbReference>
<dbReference type="NCBIfam" id="TIGR00188">
    <property type="entry name" value="rnpA"/>
    <property type="match status" value="1"/>
</dbReference>
<keyword evidence="1 6" id="KW-0819">tRNA processing</keyword>
<dbReference type="GO" id="GO:0030677">
    <property type="term" value="C:ribonuclease P complex"/>
    <property type="evidence" value="ECO:0007669"/>
    <property type="project" value="TreeGrafter"/>
</dbReference>
<comment type="similarity">
    <text evidence="6">Belongs to the RnpA family.</text>
</comment>
<dbReference type="AlphaFoldDB" id="A0A4Q0AJA2"/>
<gene>
    <name evidence="6 8" type="primary">rnpA</name>
    <name evidence="8" type="ORF">EOT04_01385</name>
</gene>
<keyword evidence="9" id="KW-1185">Reference proteome</keyword>
<dbReference type="InterPro" id="IPR020568">
    <property type="entry name" value="Ribosomal_Su5_D2-typ_SF"/>
</dbReference>
<organism evidence="8 9">
    <name type="scientific">Candidatus Chaera renei</name>
    <dbReference type="NCBI Taxonomy" id="2506947"/>
    <lineage>
        <taxon>Bacteria</taxon>
        <taxon>Candidatus Saccharimonadota</taxon>
        <taxon>Candidatus Saccharimonadia</taxon>
        <taxon>Candidatus Saccharimonadales</taxon>
        <taxon>Candidatus Saccharimonadaceae</taxon>
        <taxon>Candidatus Chaera</taxon>
    </lineage>
</organism>
<evidence type="ECO:0000256" key="4">
    <source>
        <dbReference type="ARBA" id="ARBA00022801"/>
    </source>
</evidence>
<comment type="subunit">
    <text evidence="6">Consists of a catalytic RNA component (M1 or rnpB) and a protein subunit.</text>
</comment>
<sequence>MLERRFRFHGQGGLRWLYRKGRSVSNQHMSLKYSRNASRVHSRFTVVVTKKVYKAAAKRNRIRRRVYEIVRRHWQQIEAPYDIALTVRDPLALVMPPEELSQAVLGLLASARLLKNQQVEGGLK</sequence>
<dbReference type="Gene3D" id="3.30.230.10">
    <property type="match status" value="1"/>
</dbReference>
<name>A0A4Q0AJA2_9BACT</name>
<reference evidence="8" key="1">
    <citation type="submission" date="2019-01" db="EMBL/GenBank/DDBJ databases">
        <title>Genomic signatures and co-occurrence patterns of the ultra-small Saccharimodia (Patescibacteria phylum) suggest a symbiotic lifestyle.</title>
        <authorList>
            <person name="Lemos L."/>
            <person name="Medeiros J."/>
            <person name="Andreote F."/>
            <person name="Fernandes G."/>
            <person name="Varani A."/>
            <person name="Oliveira G."/>
            <person name="Pylro V."/>
        </authorList>
    </citation>
    <scope>NUCLEOTIDE SEQUENCE [LARGE SCALE GENOMIC DNA]</scope>
    <source>
        <strain evidence="8">AMD01</strain>
    </source>
</reference>
<comment type="caution">
    <text evidence="8">The sequence shown here is derived from an EMBL/GenBank/DDBJ whole genome shotgun (WGS) entry which is preliminary data.</text>
</comment>
<dbReference type="Proteomes" id="UP000289269">
    <property type="component" value="Unassembled WGS sequence"/>
</dbReference>
<keyword evidence="5 6" id="KW-0694">RNA-binding</keyword>
<evidence type="ECO:0000256" key="1">
    <source>
        <dbReference type="ARBA" id="ARBA00022694"/>
    </source>
</evidence>
<dbReference type="GO" id="GO:0004526">
    <property type="term" value="F:ribonuclease P activity"/>
    <property type="evidence" value="ECO:0007669"/>
    <property type="project" value="UniProtKB-UniRule"/>
</dbReference>
<dbReference type="EMBL" id="SCKW01000009">
    <property type="protein sequence ID" value="RWZ79497.1"/>
    <property type="molecule type" value="Genomic_DNA"/>
</dbReference>
<dbReference type="GO" id="GO:0042781">
    <property type="term" value="F:3'-tRNA processing endoribonuclease activity"/>
    <property type="evidence" value="ECO:0007669"/>
    <property type="project" value="TreeGrafter"/>
</dbReference>
<keyword evidence="4 6" id="KW-0378">Hydrolase</keyword>
<dbReference type="EC" id="3.1.26.5" evidence="6 7"/>
<evidence type="ECO:0000256" key="2">
    <source>
        <dbReference type="ARBA" id="ARBA00022722"/>
    </source>
</evidence>
<dbReference type="PANTHER" id="PTHR33992">
    <property type="entry name" value="RIBONUCLEASE P PROTEIN COMPONENT"/>
    <property type="match status" value="1"/>
</dbReference>
<dbReference type="SUPFAM" id="SSF54211">
    <property type="entry name" value="Ribosomal protein S5 domain 2-like"/>
    <property type="match status" value="1"/>
</dbReference>
<comment type="function">
    <text evidence="6">RNaseP catalyzes the removal of the 5'-leader sequence from pre-tRNA to produce the mature 5'-terminus. It can also cleave other RNA substrates such as 4.5S RNA. The protein component plays an auxiliary but essential role in vivo by binding to the 5'-leader sequence and broadening the substrate specificity of the ribozyme.</text>
</comment>
<keyword evidence="3 6" id="KW-0255">Endonuclease</keyword>